<keyword evidence="1" id="KW-0378">Hydrolase</keyword>
<dbReference type="STRING" id="320771.Cflav_PD1979"/>
<gene>
    <name evidence="4" type="ORF">Cflav_PD1979</name>
</gene>
<proteinExistence type="predicted"/>
<dbReference type="Pfam" id="PF04185">
    <property type="entry name" value="Phosphoesterase"/>
    <property type="match status" value="1"/>
</dbReference>
<accession>B9XN10</accession>
<protein>
    <submittedName>
        <fullName evidence="4">Phosphoesterase</fullName>
    </submittedName>
</protein>
<dbReference type="RefSeq" id="WP_007417199.1">
    <property type="nucleotide sequence ID" value="NZ_ABOX02000037.1"/>
</dbReference>
<feature type="region of interest" description="Disordered" evidence="2">
    <location>
        <begin position="393"/>
        <end position="414"/>
    </location>
</feature>
<name>B9XN10_PEDPL</name>
<feature type="signal peptide" evidence="3">
    <location>
        <begin position="1"/>
        <end position="22"/>
    </location>
</feature>
<evidence type="ECO:0000313" key="5">
    <source>
        <dbReference type="Proteomes" id="UP000003688"/>
    </source>
</evidence>
<dbReference type="InterPro" id="IPR001680">
    <property type="entry name" value="WD40_rpt"/>
</dbReference>
<reference evidence="4 5" key="1">
    <citation type="journal article" date="2011" name="J. Bacteriol.">
        <title>Genome sequence of 'Pedosphaera parvula' Ellin514, an aerobic Verrucomicrobial isolate from pasture soil.</title>
        <authorList>
            <person name="Kant R."/>
            <person name="van Passel M.W."/>
            <person name="Sangwan P."/>
            <person name="Palva A."/>
            <person name="Lucas S."/>
            <person name="Copeland A."/>
            <person name="Lapidus A."/>
            <person name="Glavina Del Rio T."/>
            <person name="Dalin E."/>
            <person name="Tice H."/>
            <person name="Bruce D."/>
            <person name="Goodwin L."/>
            <person name="Pitluck S."/>
            <person name="Chertkov O."/>
            <person name="Larimer F.W."/>
            <person name="Land M.L."/>
            <person name="Hauser L."/>
            <person name="Brettin T.S."/>
            <person name="Detter J.C."/>
            <person name="Han S."/>
            <person name="de Vos W.M."/>
            <person name="Janssen P.H."/>
            <person name="Smidt H."/>
        </authorList>
    </citation>
    <scope>NUCLEOTIDE SEQUENCE [LARGE SCALE GENOMIC DNA]</scope>
    <source>
        <strain evidence="4 5">Ellin514</strain>
    </source>
</reference>
<evidence type="ECO:0000313" key="4">
    <source>
        <dbReference type="EMBL" id="EEF58806.1"/>
    </source>
</evidence>
<dbReference type="SMART" id="SM00320">
    <property type="entry name" value="WD40"/>
    <property type="match status" value="2"/>
</dbReference>
<dbReference type="OrthoDB" id="145213at2"/>
<dbReference type="PANTHER" id="PTHR47197:SF3">
    <property type="entry name" value="DIHYDRO-HEME D1 DEHYDROGENASE"/>
    <property type="match status" value="1"/>
</dbReference>
<dbReference type="PANTHER" id="PTHR47197">
    <property type="entry name" value="PROTEIN NIRF"/>
    <property type="match status" value="1"/>
</dbReference>
<dbReference type="InterPro" id="IPR015943">
    <property type="entry name" value="WD40/YVTN_repeat-like_dom_sf"/>
</dbReference>
<dbReference type="InterPro" id="IPR051200">
    <property type="entry name" value="Host-pathogen_enzymatic-act"/>
</dbReference>
<dbReference type="SUPFAM" id="SSF51004">
    <property type="entry name" value="C-terminal (heme d1) domain of cytochrome cd1-nitrite reductase"/>
    <property type="match status" value="2"/>
</dbReference>
<dbReference type="InterPro" id="IPR007312">
    <property type="entry name" value="Phosphoesterase"/>
</dbReference>
<dbReference type="InterPro" id="IPR011048">
    <property type="entry name" value="Haem_d1_sf"/>
</dbReference>
<feature type="chain" id="PRO_5002893108" evidence="3">
    <location>
        <begin position="23"/>
        <end position="863"/>
    </location>
</feature>
<keyword evidence="3" id="KW-0732">Signal</keyword>
<dbReference type="Pfam" id="PF10282">
    <property type="entry name" value="Lactonase"/>
    <property type="match status" value="1"/>
</dbReference>
<dbReference type="EMBL" id="ABOX02000037">
    <property type="protein sequence ID" value="EEF58806.1"/>
    <property type="molecule type" value="Genomic_DNA"/>
</dbReference>
<dbReference type="Proteomes" id="UP000003688">
    <property type="component" value="Unassembled WGS sequence"/>
</dbReference>
<evidence type="ECO:0000256" key="3">
    <source>
        <dbReference type="SAM" id="SignalP"/>
    </source>
</evidence>
<dbReference type="Gene3D" id="3.40.720.10">
    <property type="entry name" value="Alkaline Phosphatase, subunit A"/>
    <property type="match status" value="1"/>
</dbReference>
<dbReference type="AlphaFoldDB" id="B9XN10"/>
<evidence type="ECO:0000256" key="1">
    <source>
        <dbReference type="ARBA" id="ARBA00022801"/>
    </source>
</evidence>
<dbReference type="InterPro" id="IPR019405">
    <property type="entry name" value="Lactonase_7-beta_prop"/>
</dbReference>
<keyword evidence="5" id="KW-1185">Reference proteome</keyword>
<organism evidence="4 5">
    <name type="scientific">Pedosphaera parvula (strain Ellin514)</name>
    <dbReference type="NCBI Taxonomy" id="320771"/>
    <lineage>
        <taxon>Bacteria</taxon>
        <taxon>Pseudomonadati</taxon>
        <taxon>Verrucomicrobiota</taxon>
        <taxon>Pedosphaerae</taxon>
        <taxon>Pedosphaerales</taxon>
        <taxon>Pedosphaeraceae</taxon>
        <taxon>Pedosphaera</taxon>
    </lineage>
</organism>
<dbReference type="Pfam" id="PF00400">
    <property type="entry name" value="WD40"/>
    <property type="match status" value="1"/>
</dbReference>
<comment type="caution">
    <text evidence="4">The sequence shown here is derived from an EMBL/GenBank/DDBJ whole genome shotgun (WGS) entry which is preliminary data.</text>
</comment>
<evidence type="ECO:0000256" key="2">
    <source>
        <dbReference type="SAM" id="MobiDB-lite"/>
    </source>
</evidence>
<dbReference type="Gene3D" id="2.130.10.10">
    <property type="entry name" value="YVTN repeat-like/Quinoprotein amine dehydrogenase"/>
    <property type="match status" value="2"/>
</dbReference>
<dbReference type="InterPro" id="IPR017850">
    <property type="entry name" value="Alkaline_phosphatase_core_sf"/>
</dbReference>
<dbReference type="GO" id="GO:0016788">
    <property type="term" value="F:hydrolase activity, acting on ester bonds"/>
    <property type="evidence" value="ECO:0007669"/>
    <property type="project" value="InterPro"/>
</dbReference>
<sequence precursor="true">MRSIFTSIFLGVLCVTTWPNFALQPMSKTTDLPGPKPDGSILLPNQWSLRPVGRQIELGNTPVNMAMHPDGRYIAILHCGTKDQEIVIVDLKTEKITSRQLVNDAFYGLEFSHSGSRLYCSGSRDETVHVYDFTDGALKQGPAIPLRKPSRRGVPSGLAISGDAQTLYAANLWGQTVSRVDLSKRTNLLEIVLAPDKTFAQDRSIKPEDKGLLDPDFSAIVKRYHGLLEPENLEAAFPYACRIDDRRHRLYVSEWAQACIAVIDTRNNEVITKWFTDEHPNEMLLTKNGKFLFVANANRNTVTVIDTDDGKTLQTLSSSFTPNQLPGSTPNSLALSPDENFLFVANADNNNIAVFDVSVVRKSHSLGFIPVGWYPTSVRVTPDGKHLLVASAKGTRSKANPKGPGPGKKTTSETQTISEFLKGSLSIIDLPKGKQFKNQLADWTQQAFLCTPQKSVSQAAPESGNPIPIRVGDPSPIKYVFYIVKENRTYDQVFGDLPQGNGDPKLCLFPEKNSPNHHRLVRDFVLLDNFYADAEVSADGHEWSMAAYATDFVEKTWPLHYRPGGIKKFTYPSEGRFPIAEPVNGYIWDRAREAGITYRTFGEFILDGPTPDSPNICRVPALKDHFDLWYRGFDMDYSDQKRADRFISELKRFDAEGNMPRLQIIRLPSDHTSGALPGRPTPAAYVADNDFALGRIVEAISHSKIWPQAAIFVVEDDAQNGPDHVDAHRTIAFAISPYIKHGSVDSTMYSTSSMLRTMELILGLKPMTQYDFSATPMYKSFQAQPDVRPYDCLPENFDLNEKNTKLSWGSKMSQKMNFAKEDAADDYLLNEIIWRSVRGANSHMPAPTRAAFVFAHPKVDDDD</sequence>
<dbReference type="SUPFAM" id="SSF53649">
    <property type="entry name" value="Alkaline phosphatase-like"/>
    <property type="match status" value="1"/>
</dbReference>